<dbReference type="InterPro" id="IPR033469">
    <property type="entry name" value="CYTH-like_dom_sf"/>
</dbReference>
<evidence type="ECO:0000256" key="1">
    <source>
        <dbReference type="ARBA" id="ARBA00001946"/>
    </source>
</evidence>
<dbReference type="GO" id="GO:0031533">
    <property type="term" value="C:mRNA capping enzyme complex"/>
    <property type="evidence" value="ECO:0007669"/>
    <property type="project" value="UniProtKB-UniRule"/>
</dbReference>
<reference evidence="11" key="1">
    <citation type="journal article" date="2023" name="Mol. Phylogenet. Evol.">
        <title>Genome-scale phylogeny and comparative genomics of the fungal order Sordariales.</title>
        <authorList>
            <person name="Hensen N."/>
            <person name="Bonometti L."/>
            <person name="Westerberg I."/>
            <person name="Brannstrom I.O."/>
            <person name="Guillou S."/>
            <person name="Cros-Aarteil S."/>
            <person name="Calhoun S."/>
            <person name="Haridas S."/>
            <person name="Kuo A."/>
            <person name="Mondo S."/>
            <person name="Pangilinan J."/>
            <person name="Riley R."/>
            <person name="LaButti K."/>
            <person name="Andreopoulos B."/>
            <person name="Lipzen A."/>
            <person name="Chen C."/>
            <person name="Yan M."/>
            <person name="Daum C."/>
            <person name="Ng V."/>
            <person name="Clum A."/>
            <person name="Steindorff A."/>
            <person name="Ohm R.A."/>
            <person name="Martin F."/>
            <person name="Silar P."/>
            <person name="Natvig D.O."/>
            <person name="Lalanne C."/>
            <person name="Gautier V."/>
            <person name="Ament-Velasquez S.L."/>
            <person name="Kruys A."/>
            <person name="Hutchinson M.I."/>
            <person name="Powell A.J."/>
            <person name="Barry K."/>
            <person name="Miller A.N."/>
            <person name="Grigoriev I.V."/>
            <person name="Debuchy R."/>
            <person name="Gladieux P."/>
            <person name="Hiltunen Thoren M."/>
            <person name="Johannesson H."/>
        </authorList>
    </citation>
    <scope>NUCLEOTIDE SEQUENCE</scope>
    <source>
        <strain evidence="11">PSN309</strain>
    </source>
</reference>
<dbReference type="Proteomes" id="UP001302126">
    <property type="component" value="Unassembled WGS sequence"/>
</dbReference>
<feature type="compositionally biased region" description="Pro residues" evidence="9">
    <location>
        <begin position="439"/>
        <end position="449"/>
    </location>
</feature>
<dbReference type="PANTHER" id="PTHR28118:SF1">
    <property type="entry name" value="POLYNUCLEOTIDE 5'-TRIPHOSPHATASE CTL1-RELATED"/>
    <property type="match status" value="1"/>
</dbReference>
<feature type="compositionally biased region" description="Basic and acidic residues" evidence="9">
    <location>
        <begin position="453"/>
        <end position="463"/>
    </location>
</feature>
<evidence type="ECO:0000259" key="10">
    <source>
        <dbReference type="Pfam" id="PF02940"/>
    </source>
</evidence>
<keyword evidence="6 8" id="KW-0539">Nucleus</keyword>
<dbReference type="SUPFAM" id="SSF55154">
    <property type="entry name" value="CYTH-like phosphatases"/>
    <property type="match status" value="1"/>
</dbReference>
<feature type="region of interest" description="Disordered" evidence="9">
    <location>
        <begin position="1"/>
        <end position="516"/>
    </location>
</feature>
<keyword evidence="8" id="KW-0506">mRNA capping</keyword>
<feature type="compositionally biased region" description="Pro residues" evidence="9">
    <location>
        <begin position="103"/>
        <end position="112"/>
    </location>
</feature>
<dbReference type="GO" id="GO:0140818">
    <property type="term" value="F:mRNA 5'-triphosphate monophosphatase activity"/>
    <property type="evidence" value="ECO:0007669"/>
    <property type="project" value="UniProtKB-EC"/>
</dbReference>
<dbReference type="PANTHER" id="PTHR28118">
    <property type="entry name" value="POLYNUCLEOTIDE 5'-TRIPHOSPHATASE-RELATED"/>
    <property type="match status" value="1"/>
</dbReference>
<feature type="compositionally biased region" description="Basic and acidic residues" evidence="9">
    <location>
        <begin position="470"/>
        <end position="487"/>
    </location>
</feature>
<dbReference type="GO" id="GO:0006370">
    <property type="term" value="P:7-methylguanosine mRNA capping"/>
    <property type="evidence" value="ECO:0007669"/>
    <property type="project" value="UniProtKB-UniRule"/>
</dbReference>
<evidence type="ECO:0000256" key="7">
    <source>
        <dbReference type="ARBA" id="ARBA00047740"/>
    </source>
</evidence>
<dbReference type="EC" id="3.6.1.74" evidence="8"/>
<comment type="cofactor">
    <cofactor evidence="1 8">
        <name>Mg(2+)</name>
        <dbReference type="ChEBI" id="CHEBI:18420"/>
    </cofactor>
</comment>
<dbReference type="InterPro" id="IPR004206">
    <property type="entry name" value="mRNA_triPase_Cet1"/>
</dbReference>
<dbReference type="GO" id="GO:0004651">
    <property type="term" value="F:polynucleotide 5'-phosphatase activity"/>
    <property type="evidence" value="ECO:0007669"/>
    <property type="project" value="UniProtKB-UniRule"/>
</dbReference>
<feature type="compositionally biased region" description="Low complexity" evidence="9">
    <location>
        <begin position="221"/>
        <end position="237"/>
    </location>
</feature>
<evidence type="ECO:0000256" key="3">
    <source>
        <dbReference type="ARBA" id="ARBA00006345"/>
    </source>
</evidence>
<feature type="compositionally biased region" description="Pro residues" evidence="9">
    <location>
        <begin position="15"/>
        <end position="24"/>
    </location>
</feature>
<keyword evidence="12" id="KW-1185">Reference proteome</keyword>
<accession>A0AAN6WWJ8</accession>
<keyword evidence="4 8" id="KW-0507">mRNA processing</keyword>
<comment type="subcellular location">
    <subcellularLocation>
        <location evidence="2 8">Nucleus</location>
    </subcellularLocation>
</comment>
<dbReference type="Pfam" id="PF02940">
    <property type="entry name" value="mRNA_triPase"/>
    <property type="match status" value="1"/>
</dbReference>
<comment type="catalytic activity">
    <reaction evidence="7">
        <text>a 5'-end triphospho-ribonucleoside in mRNA + H2O = a 5'-end diphospho-ribonucleoside in mRNA + phosphate + H(+)</text>
        <dbReference type="Rhea" id="RHEA:67004"/>
        <dbReference type="Rhea" id="RHEA-COMP:17164"/>
        <dbReference type="Rhea" id="RHEA-COMP:17165"/>
        <dbReference type="ChEBI" id="CHEBI:15377"/>
        <dbReference type="ChEBI" id="CHEBI:15378"/>
        <dbReference type="ChEBI" id="CHEBI:43474"/>
        <dbReference type="ChEBI" id="CHEBI:167616"/>
        <dbReference type="ChEBI" id="CHEBI:167618"/>
        <dbReference type="EC" id="3.6.1.74"/>
    </reaction>
    <physiologicalReaction direction="left-to-right" evidence="7">
        <dbReference type="Rhea" id="RHEA:67005"/>
    </physiologicalReaction>
</comment>
<evidence type="ECO:0000313" key="12">
    <source>
        <dbReference type="Proteomes" id="UP001302126"/>
    </source>
</evidence>
<organism evidence="11 12">
    <name type="scientific">Podospora australis</name>
    <dbReference type="NCBI Taxonomy" id="1536484"/>
    <lineage>
        <taxon>Eukaryota</taxon>
        <taxon>Fungi</taxon>
        <taxon>Dikarya</taxon>
        <taxon>Ascomycota</taxon>
        <taxon>Pezizomycotina</taxon>
        <taxon>Sordariomycetes</taxon>
        <taxon>Sordariomycetidae</taxon>
        <taxon>Sordariales</taxon>
        <taxon>Podosporaceae</taxon>
        <taxon>Podospora</taxon>
    </lineage>
</organism>
<comment type="similarity">
    <text evidence="3 8">Belongs to the fungal TPase family.</text>
</comment>
<feature type="region of interest" description="Disordered" evidence="9">
    <location>
        <begin position="558"/>
        <end position="604"/>
    </location>
</feature>
<feature type="compositionally biased region" description="Low complexity" evidence="9">
    <location>
        <begin position="25"/>
        <end position="44"/>
    </location>
</feature>
<feature type="domain" description="mRNA triphosphatase Cet1-like" evidence="10">
    <location>
        <begin position="618"/>
        <end position="902"/>
    </location>
</feature>
<gene>
    <name evidence="11" type="ORF">QBC35DRAFT_233142</name>
</gene>
<evidence type="ECO:0000256" key="6">
    <source>
        <dbReference type="ARBA" id="ARBA00023242"/>
    </source>
</evidence>
<comment type="subunit">
    <text evidence="8">Heterodimer. The mRNA-capping enzyme is composed of two separate chains alpha and beta, respectively a mRNA guanylyltransferase and an mRNA 5'-triphosphate monophosphatase.</text>
</comment>
<evidence type="ECO:0000313" key="11">
    <source>
        <dbReference type="EMBL" id="KAK4187482.1"/>
    </source>
</evidence>
<keyword evidence="5 8" id="KW-0378">Hydrolase</keyword>
<dbReference type="EMBL" id="MU864402">
    <property type="protein sequence ID" value="KAK4187482.1"/>
    <property type="molecule type" value="Genomic_DNA"/>
</dbReference>
<evidence type="ECO:0000256" key="5">
    <source>
        <dbReference type="ARBA" id="ARBA00022801"/>
    </source>
</evidence>
<sequence>MDLRGMLNDNGGPPASTPTKPPLQLPSLQPAAGHGQQQHSMQQSPLPSTPIQAIPQPAFRDYNPQPLPSPSRHVSHDYGGAPLPPSGAFASPPQYPNSGPYASRPPPPPIQPMPSSELRSPSVGSGPIPPSPYRQTPVSSVSTSAGYPFPPSHQTPTSPVQRHQYPQARDSYSRDVYGQPAAPVGMTGPPVGAPSYMQGPHVPQTPPIGTPGGHQSYLQRSQSTHSTSTPTSAHSQPGPYGAPFVHGSPVAAAHPLPQPDQRQSSQPPTPGGAASFSARPPHATGSFAQPSSPYQQRLPSNVTGYHPGPSPSQTSSPAPTPAPPAPPTLALPRHTSIHSPASATSFHSGAAAGEPSSAHTSPPLPPPPSLPRHSSIHSIYDPHPHPEAATQQGPPPQSDRDRSLSVSPKTRVPSLPSTFAGSGRPGSLGSDFESRTNPIHPPQPPPQPSMAPIKEEDTERDRAYTPAKRKLADRDLHSDELERRETRPPPFKDANGRVAPADSGARPSEPSLSAKAAVVVKKRKIYKMPPPWAQSIRDQPRLGQSRNAILYRPVAHSGASLANGKSQPNRQASRHTSPEERRANPPPPAAHAPAKPDHASYGLPGPWENNLANLPLQDTTAAALADWLYTNVIDNPDIEEIEGRNIKFEIEAKLGTLVAKNTNLPLDLPVETECLLRGETGNWLAFKASMTVVSFFLLAVRPEDSTRETSPVDQRKITRKFTDQHRFFNKFLNQLVSEAHPDNPKNKGPGSQPRVPIEYIHRREIDRFVELTPDLCEKYGVPDCITRLVRNRGNRGVRLRVTHEDQSNKVIARIVKARIADASIYFPHSLDCRISVNLEWDWDGPVDELDHLCLSAKNNYRRDKDRMSYKHGFYQVDLTQVKTPQPNATREPSKEHELEVELDAPVIVDQGRRHAQNRPNQYLDLVTGFLSNIKLLAREARKHSSM</sequence>
<protein>
    <recommendedName>
        <fullName evidence="8">mRNA-capping enzyme subunit beta</fullName>
        <ecNumber evidence="8">3.6.1.74</ecNumber>
    </recommendedName>
    <alternativeName>
        <fullName evidence="8">mRNA 5'-phosphatase</fullName>
    </alternativeName>
    <alternativeName>
        <fullName evidence="8">mRNA 5'-triphosphate monophosphatase</fullName>
    </alternativeName>
</protein>
<comment type="function">
    <text evidence="8">First step of mRNA capping. Converts the 5'-triphosphate end of a nascent mRNA chain into a diphosphate end.</text>
</comment>
<evidence type="ECO:0000256" key="9">
    <source>
        <dbReference type="SAM" id="MobiDB-lite"/>
    </source>
</evidence>
<feature type="compositionally biased region" description="Polar residues" evidence="9">
    <location>
        <begin position="133"/>
        <end position="145"/>
    </location>
</feature>
<reference evidence="11" key="2">
    <citation type="submission" date="2023-05" db="EMBL/GenBank/DDBJ databases">
        <authorList>
            <consortium name="Lawrence Berkeley National Laboratory"/>
            <person name="Steindorff A."/>
            <person name="Hensen N."/>
            <person name="Bonometti L."/>
            <person name="Westerberg I."/>
            <person name="Brannstrom I.O."/>
            <person name="Guillou S."/>
            <person name="Cros-Aarteil S."/>
            <person name="Calhoun S."/>
            <person name="Haridas S."/>
            <person name="Kuo A."/>
            <person name="Mondo S."/>
            <person name="Pangilinan J."/>
            <person name="Riley R."/>
            <person name="Labutti K."/>
            <person name="Andreopoulos B."/>
            <person name="Lipzen A."/>
            <person name="Chen C."/>
            <person name="Yanf M."/>
            <person name="Daum C."/>
            <person name="Ng V."/>
            <person name="Clum A."/>
            <person name="Ohm R."/>
            <person name="Martin F."/>
            <person name="Silar P."/>
            <person name="Natvig D."/>
            <person name="Lalanne C."/>
            <person name="Gautier V."/>
            <person name="Ament-Velasquez S.L."/>
            <person name="Kruys A."/>
            <person name="Hutchinson M.I."/>
            <person name="Powell A.J."/>
            <person name="Barry K."/>
            <person name="Miller A.N."/>
            <person name="Grigoriev I.V."/>
            <person name="Debuchy R."/>
            <person name="Gladieux P."/>
            <person name="Thoren M.H."/>
            <person name="Johannesson H."/>
        </authorList>
    </citation>
    <scope>NUCLEOTIDE SEQUENCE</scope>
    <source>
        <strain evidence="11">PSN309</strain>
    </source>
</reference>
<proteinExistence type="inferred from homology"/>
<feature type="compositionally biased region" description="Polar residues" evidence="9">
    <location>
        <begin position="337"/>
        <end position="347"/>
    </location>
</feature>
<dbReference type="InterPro" id="IPR040343">
    <property type="entry name" value="Cet1/Ctl1"/>
</dbReference>
<feature type="compositionally biased region" description="Polar residues" evidence="9">
    <location>
        <begin position="563"/>
        <end position="575"/>
    </location>
</feature>
<evidence type="ECO:0000256" key="2">
    <source>
        <dbReference type="ARBA" id="ARBA00004123"/>
    </source>
</evidence>
<comment type="caution">
    <text evidence="11">The sequence shown here is derived from an EMBL/GenBank/DDBJ whole genome shotgun (WGS) entry which is preliminary data.</text>
</comment>
<feature type="compositionally biased region" description="Low complexity" evidence="9">
    <location>
        <begin position="113"/>
        <end position="126"/>
    </location>
</feature>
<name>A0AAN6WWJ8_9PEZI</name>
<evidence type="ECO:0000256" key="8">
    <source>
        <dbReference type="RuleBase" id="RU367053"/>
    </source>
</evidence>
<dbReference type="InterPro" id="IPR037009">
    <property type="entry name" value="mRNA_triPase_Cet1_sf"/>
</dbReference>
<dbReference type="CDD" id="cd07470">
    <property type="entry name" value="CYTH-like_mRNA_RTPase"/>
    <property type="match status" value="1"/>
</dbReference>
<dbReference type="AlphaFoldDB" id="A0AAN6WWJ8"/>
<evidence type="ECO:0000256" key="4">
    <source>
        <dbReference type="ARBA" id="ARBA00022664"/>
    </source>
</evidence>
<dbReference type="Gene3D" id="3.20.100.10">
    <property type="entry name" value="mRNA triphosphatase Cet1-like"/>
    <property type="match status" value="1"/>
</dbReference>
<feature type="compositionally biased region" description="Polar residues" evidence="9">
    <location>
        <begin position="286"/>
        <end position="303"/>
    </location>
</feature>
<feature type="compositionally biased region" description="Pro residues" evidence="9">
    <location>
        <begin position="318"/>
        <end position="329"/>
    </location>
</feature>